<dbReference type="GO" id="GO:0000145">
    <property type="term" value="C:exocyst"/>
    <property type="evidence" value="ECO:0007669"/>
    <property type="project" value="TreeGrafter"/>
</dbReference>
<reference evidence="2 3" key="1">
    <citation type="journal article" date="2024" name="Nat. Commun.">
        <title>Phylogenomics reveals the evolutionary origins of lichenization in chlorophyte algae.</title>
        <authorList>
            <person name="Puginier C."/>
            <person name="Libourel C."/>
            <person name="Otte J."/>
            <person name="Skaloud P."/>
            <person name="Haon M."/>
            <person name="Grisel S."/>
            <person name="Petersen M."/>
            <person name="Berrin J.G."/>
            <person name="Delaux P.M."/>
            <person name="Dal Grande F."/>
            <person name="Keller J."/>
        </authorList>
    </citation>
    <scope>NUCLEOTIDE SEQUENCE [LARGE SCALE GENOMIC DNA]</scope>
    <source>
        <strain evidence="2 3">SAG 2523</strain>
    </source>
</reference>
<protein>
    <recommendedName>
        <fullName evidence="1">Exocyst complex component Sec10-like alpha-helical bundle domain-containing protein</fullName>
    </recommendedName>
</protein>
<accession>A0AAW1SQH7</accession>
<dbReference type="Pfam" id="PF07393">
    <property type="entry name" value="Sec10_HB"/>
    <property type="match status" value="1"/>
</dbReference>
<organism evidence="2 3">
    <name type="scientific">Apatococcus fuscideae</name>
    <dbReference type="NCBI Taxonomy" id="2026836"/>
    <lineage>
        <taxon>Eukaryota</taxon>
        <taxon>Viridiplantae</taxon>
        <taxon>Chlorophyta</taxon>
        <taxon>core chlorophytes</taxon>
        <taxon>Trebouxiophyceae</taxon>
        <taxon>Chlorellales</taxon>
        <taxon>Chlorellaceae</taxon>
        <taxon>Apatococcus</taxon>
    </lineage>
</organism>
<comment type="caution">
    <text evidence="2">The sequence shown here is derived from an EMBL/GenBank/DDBJ whole genome shotgun (WGS) entry which is preliminary data.</text>
</comment>
<dbReference type="InterPro" id="IPR009976">
    <property type="entry name" value="Sec10-like"/>
</dbReference>
<dbReference type="PANTHER" id="PTHR12100">
    <property type="entry name" value="SEC10"/>
    <property type="match status" value="1"/>
</dbReference>
<dbReference type="InterPro" id="IPR048627">
    <property type="entry name" value="Sec10_HB"/>
</dbReference>
<sequence length="359" mass="38543">EIVREAADVQELAEESFGEHLADYPTPELSWLQMLHNSTMSKVGRLAMEPVNQYCSWNAEAVDRSQSWLPAGSGGRFLTGGLAGAGAQCSTTCASPFTPATVGPVLNRSSAAKAAEKVVEIGVGSVLEAVGQASTIILAVRQHYFKVVEKQVQGSAPDAAACTAGLAGMVRATEDRILSSMQAAITAFFGQVDRTLTSEQKRIDFRPLLDMALPLDQPTDACLLASSLVDALLRFASATLQATNLTSFCAEVGRRTHGLLVGHMQRFSFSTTGALRWKRDVNEYTETLQVVRIQAIDEKMEELASTANMLVVAPDSLLGLVDSSMRISHRTALSTIRLREDFRTAKVGTSTLAAIFSGE</sequence>
<evidence type="ECO:0000259" key="1">
    <source>
        <dbReference type="Pfam" id="PF07393"/>
    </source>
</evidence>
<dbReference type="AlphaFoldDB" id="A0AAW1SQH7"/>
<evidence type="ECO:0000313" key="2">
    <source>
        <dbReference type="EMBL" id="KAK9851690.1"/>
    </source>
</evidence>
<dbReference type="Proteomes" id="UP001485043">
    <property type="component" value="Unassembled WGS sequence"/>
</dbReference>
<feature type="non-terminal residue" evidence="2">
    <location>
        <position position="1"/>
    </location>
</feature>
<feature type="domain" description="Exocyst complex component Sec10-like alpha-helical bundle" evidence="1">
    <location>
        <begin position="109"/>
        <end position="348"/>
    </location>
</feature>
<dbReference type="EMBL" id="JALJOV010001226">
    <property type="protein sequence ID" value="KAK9851690.1"/>
    <property type="molecule type" value="Genomic_DNA"/>
</dbReference>
<dbReference type="PANTHER" id="PTHR12100:SF0">
    <property type="entry name" value="EXOCYST COMPLEX COMPONENT 5"/>
    <property type="match status" value="1"/>
</dbReference>
<proteinExistence type="predicted"/>
<keyword evidence="3" id="KW-1185">Reference proteome</keyword>
<dbReference type="GO" id="GO:0006893">
    <property type="term" value="P:Golgi to plasma membrane transport"/>
    <property type="evidence" value="ECO:0007669"/>
    <property type="project" value="TreeGrafter"/>
</dbReference>
<dbReference type="GO" id="GO:0006887">
    <property type="term" value="P:exocytosis"/>
    <property type="evidence" value="ECO:0007669"/>
    <property type="project" value="TreeGrafter"/>
</dbReference>
<evidence type="ECO:0000313" key="3">
    <source>
        <dbReference type="Proteomes" id="UP001485043"/>
    </source>
</evidence>
<gene>
    <name evidence="2" type="ORF">WJX84_001074</name>
</gene>
<name>A0AAW1SQH7_9CHLO</name>